<feature type="domain" description="PPIase cyclophilin-type" evidence="1">
    <location>
        <begin position="41"/>
        <end position="162"/>
    </location>
</feature>
<gene>
    <name evidence="2" type="ORF">SUZIE_188755</name>
</gene>
<dbReference type="GO" id="GO:0003755">
    <property type="term" value="F:peptidyl-prolyl cis-trans isomerase activity"/>
    <property type="evidence" value="ECO:0007669"/>
    <property type="project" value="InterPro"/>
</dbReference>
<dbReference type="AlphaFoldDB" id="A0AA41T7Q2"/>
<reference evidence="2" key="1">
    <citation type="submission" date="2020-03" db="EMBL/GenBank/DDBJ databases">
        <title>Studies in the Genomics of Life Span.</title>
        <authorList>
            <person name="Glass D."/>
        </authorList>
    </citation>
    <scope>NUCLEOTIDE SEQUENCE</scope>
    <source>
        <strain evidence="2">SUZIE</strain>
        <tissue evidence="2">Muscle</tissue>
    </source>
</reference>
<dbReference type="InterPro" id="IPR029000">
    <property type="entry name" value="Cyclophilin-like_dom_sf"/>
</dbReference>
<dbReference type="InterPro" id="IPR002130">
    <property type="entry name" value="Cyclophilin-type_PPIase_dom"/>
</dbReference>
<dbReference type="PANTHER" id="PTHR34523:SF1">
    <property type="entry name" value="COILED-COIL DOMAIN-CONTAINING PROTEIN 138"/>
    <property type="match status" value="1"/>
</dbReference>
<dbReference type="InterPro" id="IPR038798">
    <property type="entry name" value="CCDC138"/>
</dbReference>
<evidence type="ECO:0000259" key="1">
    <source>
        <dbReference type="PROSITE" id="PS50072"/>
    </source>
</evidence>
<dbReference type="PANTHER" id="PTHR34523">
    <property type="entry name" value="COILED-COIL DOMAIN-CONTAINING PROTEIN 138"/>
    <property type="match status" value="1"/>
</dbReference>
<organism evidence="2 3">
    <name type="scientific">Sciurus carolinensis</name>
    <name type="common">Eastern gray squirrel</name>
    <dbReference type="NCBI Taxonomy" id="30640"/>
    <lineage>
        <taxon>Eukaryota</taxon>
        <taxon>Metazoa</taxon>
        <taxon>Chordata</taxon>
        <taxon>Craniata</taxon>
        <taxon>Vertebrata</taxon>
        <taxon>Euteleostomi</taxon>
        <taxon>Mammalia</taxon>
        <taxon>Eutheria</taxon>
        <taxon>Euarchontoglires</taxon>
        <taxon>Glires</taxon>
        <taxon>Rodentia</taxon>
        <taxon>Sciuromorpha</taxon>
        <taxon>Sciuridae</taxon>
        <taxon>Sciurinae</taxon>
        <taxon>Sciurini</taxon>
        <taxon>Sciurus</taxon>
    </lineage>
</organism>
<name>A0AA41T7Q2_SCICA</name>
<keyword evidence="3" id="KW-1185">Reference proteome</keyword>
<accession>A0AA41T7Q2</accession>
<dbReference type="Gene3D" id="2.40.100.10">
    <property type="entry name" value="Cyclophilin-like"/>
    <property type="match status" value="1"/>
</dbReference>
<evidence type="ECO:0000313" key="2">
    <source>
        <dbReference type="EMBL" id="MBZ3886604.1"/>
    </source>
</evidence>
<dbReference type="Proteomes" id="UP001166674">
    <property type="component" value="Unassembled WGS sequence"/>
</dbReference>
<protein>
    <submittedName>
        <fullName evidence="2">Coiled-coil domain-containing protein 138</fullName>
    </submittedName>
</protein>
<dbReference type="EMBL" id="JAATJV010410500">
    <property type="protein sequence ID" value="MBZ3886604.1"/>
    <property type="molecule type" value="Genomic_DNA"/>
</dbReference>
<sequence>MDYTNISLIDMNRFYDLCCFYDLCSIYVLRMLYDKFRLHIGGDITKCDGTGGQSIYGDKCEDENLDVKHTVPGSLSMANGGLNTNNSHVFITLNKAEIVCSTQHNYIWICLLFINHSLTYGYVILQRNYEFMTIQSLKEDSHAAHEMKSVKQEKVPVSKTSKVTLNGQRYELLTVFMDWISDHHLTKVKDEESGMDGEKLLLKSASQQNDIQESV</sequence>
<dbReference type="Pfam" id="PF00160">
    <property type="entry name" value="Pro_isomerase"/>
    <property type="match status" value="1"/>
</dbReference>
<dbReference type="PROSITE" id="PS50072">
    <property type="entry name" value="CSA_PPIASE_2"/>
    <property type="match status" value="1"/>
</dbReference>
<evidence type="ECO:0000313" key="3">
    <source>
        <dbReference type="Proteomes" id="UP001166674"/>
    </source>
</evidence>
<comment type="caution">
    <text evidence="2">The sequence shown here is derived from an EMBL/GenBank/DDBJ whole genome shotgun (WGS) entry which is preliminary data.</text>
</comment>
<dbReference type="SUPFAM" id="SSF50891">
    <property type="entry name" value="Cyclophilin-like"/>
    <property type="match status" value="1"/>
</dbReference>
<proteinExistence type="predicted"/>